<keyword evidence="3" id="KW-1185">Reference proteome</keyword>
<dbReference type="EMBL" id="JACBNQ010000002">
    <property type="protein sequence ID" value="NYB73034.1"/>
    <property type="molecule type" value="Genomic_DNA"/>
</dbReference>
<sequence length="195" mass="22335">MNLYNKAATTLLLIFEVILIFTGFTALIQKDYGVFKLSLLAAFSILIPFILSCLAKKKKLNLPLGFQLFGIIFIFTAQYFGEIKNFYDNIWWWDLMLHGAFGSYMVITFLHLIKGIIRKEAEITHKKYVMTIALFAFSFALSLGTLWEIFEFSGDFIFDTGMVKGGLEDTMSDLIVKTASALITSSIYYFKKRNE</sequence>
<dbReference type="AlphaFoldDB" id="A0A974BH18"/>
<feature type="transmembrane region" description="Helical" evidence="1">
    <location>
        <begin position="62"/>
        <end position="80"/>
    </location>
</feature>
<dbReference type="InterPro" id="IPR014509">
    <property type="entry name" value="YjdF-like"/>
</dbReference>
<organism evidence="2 3">
    <name type="scientific">Sedimentibacter hydroxybenzoicus DSM 7310</name>
    <dbReference type="NCBI Taxonomy" id="1123245"/>
    <lineage>
        <taxon>Bacteria</taxon>
        <taxon>Bacillati</taxon>
        <taxon>Bacillota</taxon>
        <taxon>Tissierellia</taxon>
        <taxon>Sedimentibacter</taxon>
    </lineage>
</organism>
<feature type="transmembrane region" description="Helical" evidence="1">
    <location>
        <begin position="129"/>
        <end position="150"/>
    </location>
</feature>
<evidence type="ECO:0008006" key="4">
    <source>
        <dbReference type="Google" id="ProtNLM"/>
    </source>
</evidence>
<feature type="transmembrane region" description="Helical" evidence="1">
    <location>
        <begin position="7"/>
        <end position="28"/>
    </location>
</feature>
<keyword evidence="1" id="KW-0812">Transmembrane</keyword>
<name>A0A974BH18_SEDHY</name>
<dbReference type="RefSeq" id="WP_179236732.1">
    <property type="nucleotide sequence ID" value="NZ_JACBNQ010000002.1"/>
</dbReference>
<reference evidence="2" key="1">
    <citation type="submission" date="2020-07" db="EMBL/GenBank/DDBJ databases">
        <title>Genomic analysis of a strain of Sedimentibacter Hydroxybenzoicus DSM7310.</title>
        <authorList>
            <person name="Ma S."/>
        </authorList>
    </citation>
    <scope>NUCLEOTIDE SEQUENCE</scope>
    <source>
        <strain evidence="2">DSM 7310</strain>
    </source>
</reference>
<comment type="caution">
    <text evidence="2">The sequence shown here is derived from an EMBL/GenBank/DDBJ whole genome shotgun (WGS) entry which is preliminary data.</text>
</comment>
<proteinExistence type="predicted"/>
<gene>
    <name evidence="2" type="ORF">HZF24_02640</name>
</gene>
<dbReference type="Proteomes" id="UP000611629">
    <property type="component" value="Unassembled WGS sequence"/>
</dbReference>
<evidence type="ECO:0000313" key="3">
    <source>
        <dbReference type="Proteomes" id="UP000611629"/>
    </source>
</evidence>
<accession>A0A974BH18</accession>
<evidence type="ECO:0000313" key="2">
    <source>
        <dbReference type="EMBL" id="NYB73034.1"/>
    </source>
</evidence>
<dbReference type="Pfam" id="PF09997">
    <property type="entry name" value="DUF2238"/>
    <property type="match status" value="1"/>
</dbReference>
<evidence type="ECO:0000256" key="1">
    <source>
        <dbReference type="SAM" id="Phobius"/>
    </source>
</evidence>
<feature type="transmembrane region" description="Helical" evidence="1">
    <location>
        <begin position="170"/>
        <end position="190"/>
    </location>
</feature>
<keyword evidence="1" id="KW-0472">Membrane</keyword>
<feature type="transmembrane region" description="Helical" evidence="1">
    <location>
        <begin position="34"/>
        <end position="55"/>
    </location>
</feature>
<protein>
    <recommendedName>
        <fullName evidence="4">Membrane-spanning protein</fullName>
    </recommendedName>
</protein>
<keyword evidence="1" id="KW-1133">Transmembrane helix</keyword>
<feature type="transmembrane region" description="Helical" evidence="1">
    <location>
        <begin position="95"/>
        <end position="117"/>
    </location>
</feature>